<dbReference type="InterPro" id="IPR011006">
    <property type="entry name" value="CheY-like_superfamily"/>
</dbReference>
<dbReference type="Proteomes" id="UP000182840">
    <property type="component" value="Chromosome"/>
</dbReference>
<dbReference type="SUPFAM" id="SSF52172">
    <property type="entry name" value="CheY-like"/>
    <property type="match status" value="1"/>
</dbReference>
<dbReference type="InterPro" id="IPR001789">
    <property type="entry name" value="Sig_transdc_resp-reg_receiver"/>
</dbReference>
<evidence type="ECO:0000313" key="3">
    <source>
        <dbReference type="EMBL" id="APH74351.1"/>
    </source>
</evidence>
<evidence type="ECO:0000256" key="1">
    <source>
        <dbReference type="PROSITE-ProRule" id="PRU00169"/>
    </source>
</evidence>
<dbReference type="EMBL" id="CP018171">
    <property type="protein sequence ID" value="APH74351.1"/>
    <property type="molecule type" value="Genomic_DNA"/>
</dbReference>
<dbReference type="OrthoDB" id="582170at2"/>
<dbReference type="AlphaFoldDB" id="A0A1L3SYB0"/>
<feature type="modified residue" description="4-aspartylphosphate" evidence="1">
    <location>
        <position position="64"/>
    </location>
</feature>
<dbReference type="SMART" id="SM00448">
    <property type="entry name" value="REC"/>
    <property type="match status" value="1"/>
</dbReference>
<gene>
    <name evidence="3" type="ORF">BSQ44_02355</name>
</gene>
<reference evidence="4" key="1">
    <citation type="submission" date="2016-11" db="EMBL/GenBank/DDBJ databases">
        <title>Mesorhizobium oceanicum sp. nov., isolated from deep seawater in South China Sea.</title>
        <authorList>
            <person name="Fu G.-Y."/>
        </authorList>
    </citation>
    <scope>NUCLEOTIDE SEQUENCE [LARGE SCALE GENOMIC DNA]</scope>
    <source>
        <strain evidence="4">B7</strain>
    </source>
</reference>
<dbReference type="GO" id="GO:0000160">
    <property type="term" value="P:phosphorelay signal transduction system"/>
    <property type="evidence" value="ECO:0007669"/>
    <property type="project" value="InterPro"/>
</dbReference>
<proteinExistence type="predicted"/>
<sequence>MAAKTASLFAGRRILIVEDEYFLAEDIREELERFGVEVVGPASDVSSAIRMIDVDAPIDGAILDVNIKGETVFPVADLLMDQGVPFVFASGFDPGLEARRYPGFVLCRKPLKLHEIAEALFGKGRGSTTM</sequence>
<name>A0A1L3SYB0_9HYPH</name>
<feature type="domain" description="Response regulatory" evidence="2">
    <location>
        <begin position="13"/>
        <end position="124"/>
    </location>
</feature>
<keyword evidence="4" id="KW-1185">Reference proteome</keyword>
<organism evidence="3 4">
    <name type="scientific">Aquibium oceanicum</name>
    <dbReference type="NCBI Taxonomy" id="1670800"/>
    <lineage>
        <taxon>Bacteria</taxon>
        <taxon>Pseudomonadati</taxon>
        <taxon>Pseudomonadota</taxon>
        <taxon>Alphaproteobacteria</taxon>
        <taxon>Hyphomicrobiales</taxon>
        <taxon>Phyllobacteriaceae</taxon>
        <taxon>Aquibium</taxon>
    </lineage>
</organism>
<keyword evidence="1" id="KW-0597">Phosphoprotein</keyword>
<dbReference type="PROSITE" id="PS50110">
    <property type="entry name" value="RESPONSE_REGULATORY"/>
    <property type="match status" value="1"/>
</dbReference>
<accession>A0A1L3SYB0</accession>
<evidence type="ECO:0000259" key="2">
    <source>
        <dbReference type="PROSITE" id="PS50110"/>
    </source>
</evidence>
<dbReference type="Gene3D" id="3.40.50.2300">
    <property type="match status" value="1"/>
</dbReference>
<dbReference type="KEGG" id="meso:BSQ44_02355"/>
<dbReference type="STRING" id="1670800.BSQ44_02355"/>
<protein>
    <recommendedName>
        <fullName evidence="2">Response regulatory domain-containing protein</fullName>
    </recommendedName>
</protein>
<evidence type="ECO:0000313" key="4">
    <source>
        <dbReference type="Proteomes" id="UP000182840"/>
    </source>
</evidence>